<reference evidence="20" key="2">
    <citation type="submission" date="2020-09" db="EMBL/GenBank/DDBJ databases">
        <authorList>
            <person name="Sun Q."/>
            <person name="Ohkuma M."/>
        </authorList>
    </citation>
    <scope>NUCLEOTIDE SEQUENCE</scope>
    <source>
        <strain evidence="20">JCM 13919</strain>
    </source>
</reference>
<feature type="transmembrane region" description="Helical" evidence="19">
    <location>
        <begin position="78"/>
        <end position="96"/>
    </location>
</feature>
<dbReference type="OrthoDB" id="9799199at2"/>
<dbReference type="Pfam" id="PF01148">
    <property type="entry name" value="CTP_transf_1"/>
    <property type="match status" value="1"/>
</dbReference>
<feature type="transmembrane region" description="Helical" evidence="19">
    <location>
        <begin position="103"/>
        <end position="128"/>
    </location>
</feature>
<evidence type="ECO:0000256" key="2">
    <source>
        <dbReference type="ARBA" id="ARBA00004651"/>
    </source>
</evidence>
<dbReference type="EC" id="2.7.7.41" evidence="6 18"/>
<keyword evidence="15 19" id="KW-0472">Membrane</keyword>
<dbReference type="EMBL" id="BMOB01000008">
    <property type="protein sequence ID" value="GGI89732.1"/>
    <property type="molecule type" value="Genomic_DNA"/>
</dbReference>
<evidence type="ECO:0000256" key="14">
    <source>
        <dbReference type="ARBA" id="ARBA00023098"/>
    </source>
</evidence>
<evidence type="ECO:0000256" key="5">
    <source>
        <dbReference type="ARBA" id="ARBA00010185"/>
    </source>
</evidence>
<evidence type="ECO:0000313" key="21">
    <source>
        <dbReference type="Proteomes" id="UP000630149"/>
    </source>
</evidence>
<protein>
    <recommendedName>
        <fullName evidence="7 18">Phosphatidate cytidylyltransferase</fullName>
        <ecNumber evidence="6 18">2.7.7.41</ecNumber>
    </recommendedName>
</protein>
<comment type="pathway">
    <text evidence="3 18">Phospholipid metabolism; CDP-diacylglycerol biosynthesis; CDP-diacylglycerol from sn-glycerol 3-phosphate: step 3/3.</text>
</comment>
<dbReference type="GO" id="GO:0005886">
    <property type="term" value="C:plasma membrane"/>
    <property type="evidence" value="ECO:0007669"/>
    <property type="project" value="UniProtKB-SubCell"/>
</dbReference>
<evidence type="ECO:0000256" key="11">
    <source>
        <dbReference type="ARBA" id="ARBA00022692"/>
    </source>
</evidence>
<gene>
    <name evidence="20" type="primary">cdsA</name>
    <name evidence="20" type="ORF">GCM10007966_18080</name>
</gene>
<feature type="transmembrane region" description="Helical" evidence="19">
    <location>
        <begin position="134"/>
        <end position="152"/>
    </location>
</feature>
<evidence type="ECO:0000256" key="6">
    <source>
        <dbReference type="ARBA" id="ARBA00012487"/>
    </source>
</evidence>
<evidence type="ECO:0000256" key="16">
    <source>
        <dbReference type="ARBA" id="ARBA00023209"/>
    </source>
</evidence>
<comment type="caution">
    <text evidence="20">The sequence shown here is derived from an EMBL/GenBank/DDBJ whole genome shotgun (WGS) entry which is preliminary data.</text>
</comment>
<dbReference type="Proteomes" id="UP000630149">
    <property type="component" value="Unassembled WGS sequence"/>
</dbReference>
<evidence type="ECO:0000256" key="13">
    <source>
        <dbReference type="ARBA" id="ARBA00022989"/>
    </source>
</evidence>
<keyword evidence="21" id="KW-1185">Reference proteome</keyword>
<evidence type="ECO:0000256" key="10">
    <source>
        <dbReference type="ARBA" id="ARBA00022679"/>
    </source>
</evidence>
<name>A0A917ND72_9GAMM</name>
<keyword evidence="9" id="KW-0444">Lipid biosynthesis</keyword>
<reference evidence="20" key="1">
    <citation type="journal article" date="2014" name="Int. J. Syst. Evol. Microbiol.">
        <title>Complete genome sequence of Corynebacterium casei LMG S-19264T (=DSM 44701T), isolated from a smear-ripened cheese.</title>
        <authorList>
            <consortium name="US DOE Joint Genome Institute (JGI-PGF)"/>
            <person name="Walter F."/>
            <person name="Albersmeier A."/>
            <person name="Kalinowski J."/>
            <person name="Ruckert C."/>
        </authorList>
    </citation>
    <scope>NUCLEOTIDE SEQUENCE</scope>
    <source>
        <strain evidence="20">JCM 13919</strain>
    </source>
</reference>
<accession>A0A917ND72</accession>
<keyword evidence="8" id="KW-1003">Cell membrane</keyword>
<evidence type="ECO:0000256" key="4">
    <source>
        <dbReference type="ARBA" id="ARBA00005189"/>
    </source>
</evidence>
<evidence type="ECO:0000256" key="17">
    <source>
        <dbReference type="ARBA" id="ARBA00023264"/>
    </source>
</evidence>
<evidence type="ECO:0000256" key="8">
    <source>
        <dbReference type="ARBA" id="ARBA00022475"/>
    </source>
</evidence>
<evidence type="ECO:0000256" key="12">
    <source>
        <dbReference type="ARBA" id="ARBA00022695"/>
    </source>
</evidence>
<keyword evidence="10 18" id="KW-0808">Transferase</keyword>
<keyword evidence="14" id="KW-0443">Lipid metabolism</keyword>
<comment type="catalytic activity">
    <reaction evidence="1 18">
        <text>a 1,2-diacyl-sn-glycero-3-phosphate + CTP + H(+) = a CDP-1,2-diacyl-sn-glycerol + diphosphate</text>
        <dbReference type="Rhea" id="RHEA:16229"/>
        <dbReference type="ChEBI" id="CHEBI:15378"/>
        <dbReference type="ChEBI" id="CHEBI:33019"/>
        <dbReference type="ChEBI" id="CHEBI:37563"/>
        <dbReference type="ChEBI" id="CHEBI:58332"/>
        <dbReference type="ChEBI" id="CHEBI:58608"/>
        <dbReference type="EC" id="2.7.7.41"/>
    </reaction>
</comment>
<evidence type="ECO:0000256" key="7">
    <source>
        <dbReference type="ARBA" id="ARBA00019373"/>
    </source>
</evidence>
<dbReference type="GO" id="GO:0004605">
    <property type="term" value="F:phosphatidate cytidylyltransferase activity"/>
    <property type="evidence" value="ECO:0007669"/>
    <property type="project" value="UniProtKB-EC"/>
</dbReference>
<dbReference type="InterPro" id="IPR000374">
    <property type="entry name" value="PC_trans"/>
</dbReference>
<evidence type="ECO:0000313" key="20">
    <source>
        <dbReference type="EMBL" id="GGI89732.1"/>
    </source>
</evidence>
<comment type="subcellular location">
    <subcellularLocation>
        <location evidence="2">Cell membrane</location>
        <topology evidence="2">Multi-pass membrane protein</topology>
    </subcellularLocation>
</comment>
<comment type="pathway">
    <text evidence="4">Lipid metabolism.</text>
</comment>
<proteinExistence type="inferred from homology"/>
<feature type="transmembrane region" description="Helical" evidence="19">
    <location>
        <begin position="173"/>
        <end position="192"/>
    </location>
</feature>
<keyword evidence="16" id="KW-0594">Phospholipid biosynthesis</keyword>
<evidence type="ECO:0000256" key="15">
    <source>
        <dbReference type="ARBA" id="ARBA00023136"/>
    </source>
</evidence>
<comment type="similarity">
    <text evidence="5 18">Belongs to the CDS family.</text>
</comment>
<dbReference type="RefSeq" id="WP_131777106.1">
    <property type="nucleotide sequence ID" value="NZ_BMOB01000008.1"/>
</dbReference>
<dbReference type="AlphaFoldDB" id="A0A917ND72"/>
<dbReference type="PANTHER" id="PTHR46382:SF1">
    <property type="entry name" value="PHOSPHATIDATE CYTIDYLYLTRANSFERASE"/>
    <property type="match status" value="1"/>
</dbReference>
<keyword evidence="13 19" id="KW-1133">Transmembrane helix</keyword>
<feature type="transmembrane region" description="Helical" evidence="19">
    <location>
        <begin position="53"/>
        <end position="72"/>
    </location>
</feature>
<evidence type="ECO:0000256" key="9">
    <source>
        <dbReference type="ARBA" id="ARBA00022516"/>
    </source>
</evidence>
<organism evidence="20 21">
    <name type="scientific">Legionella impletisoli</name>
    <dbReference type="NCBI Taxonomy" id="343510"/>
    <lineage>
        <taxon>Bacteria</taxon>
        <taxon>Pseudomonadati</taxon>
        <taxon>Pseudomonadota</taxon>
        <taxon>Gammaproteobacteria</taxon>
        <taxon>Legionellales</taxon>
        <taxon>Legionellaceae</taxon>
        <taxon>Legionella</taxon>
    </lineage>
</organism>
<keyword evidence="11 18" id="KW-0812">Transmembrane</keyword>
<sequence length="265" mass="29227">MFKQRLLTTLVLIPLVLLAIYFAYPWLLGFVLLALVVAGGWEWLPLMPVKSIWIKLFFIFGLVGMVGASFWWLHDWLYVGLFAWFLILIAVVTFPASKAYWGFPIVVAGACLLLLPLFAASLSAIYLLPNGQDLIVYLLCLVWAADVGAYLIGKAFGKRKLIPQVSPGKTIEGVMGGVFLSLVVGAVAYFYFKPMNPGAWFLLAGFTALISVLGDLFISILKRRCQLKDTGHIFPGHGGVLDRLDSLIAAAPFFFWGVQVLTTGF</sequence>
<evidence type="ECO:0000256" key="19">
    <source>
        <dbReference type="SAM" id="Phobius"/>
    </source>
</evidence>
<evidence type="ECO:0000256" key="3">
    <source>
        <dbReference type="ARBA" id="ARBA00005119"/>
    </source>
</evidence>
<keyword evidence="17" id="KW-1208">Phospholipid metabolism</keyword>
<feature type="transmembrane region" description="Helical" evidence="19">
    <location>
        <begin position="28"/>
        <end position="46"/>
    </location>
</feature>
<evidence type="ECO:0000256" key="1">
    <source>
        <dbReference type="ARBA" id="ARBA00001698"/>
    </source>
</evidence>
<dbReference type="PROSITE" id="PS01315">
    <property type="entry name" value="CDS"/>
    <property type="match status" value="1"/>
</dbReference>
<feature type="transmembrane region" description="Helical" evidence="19">
    <location>
        <begin position="198"/>
        <end position="218"/>
    </location>
</feature>
<keyword evidence="12 18" id="KW-0548">Nucleotidyltransferase</keyword>
<evidence type="ECO:0000256" key="18">
    <source>
        <dbReference type="RuleBase" id="RU003938"/>
    </source>
</evidence>
<dbReference type="PANTHER" id="PTHR46382">
    <property type="entry name" value="PHOSPHATIDATE CYTIDYLYLTRANSFERASE"/>
    <property type="match status" value="1"/>
</dbReference>
<dbReference type="GO" id="GO:0016024">
    <property type="term" value="P:CDP-diacylglycerol biosynthetic process"/>
    <property type="evidence" value="ECO:0007669"/>
    <property type="project" value="TreeGrafter"/>
</dbReference>